<keyword evidence="7" id="KW-1185">Reference proteome</keyword>
<reference evidence="6 7" key="1">
    <citation type="submission" date="2018-11" db="EMBL/GenBank/DDBJ databases">
        <title>Sequencing the genomes of 1000 actinobacteria strains.</title>
        <authorList>
            <person name="Klenk H.-P."/>
        </authorList>
    </citation>
    <scope>NUCLEOTIDE SEQUENCE [LARGE SCALE GENOMIC DNA]</scope>
    <source>
        <strain evidence="6 7">DSM 13521</strain>
    </source>
</reference>
<evidence type="ECO:0000256" key="5">
    <source>
        <dbReference type="SAM" id="SignalP"/>
    </source>
</evidence>
<dbReference type="GO" id="GO:0055052">
    <property type="term" value="C:ATP-binding cassette (ABC) transporter complex, substrate-binding subunit-containing"/>
    <property type="evidence" value="ECO:0007669"/>
    <property type="project" value="TreeGrafter"/>
</dbReference>
<evidence type="ECO:0000256" key="3">
    <source>
        <dbReference type="ARBA" id="ARBA00022729"/>
    </source>
</evidence>
<feature type="signal peptide" evidence="5">
    <location>
        <begin position="1"/>
        <end position="24"/>
    </location>
</feature>
<evidence type="ECO:0000256" key="4">
    <source>
        <dbReference type="SAM" id="MobiDB-lite"/>
    </source>
</evidence>
<dbReference type="CDD" id="cd13585">
    <property type="entry name" value="PBP2_TMBP_like"/>
    <property type="match status" value="1"/>
</dbReference>
<dbReference type="AlphaFoldDB" id="A0A3N2DAI1"/>
<proteinExistence type="inferred from homology"/>
<name>A0A3N2DAI1_9MICO</name>
<sequence length="447" mass="46242">MGKSHLKVMRAGAAVLGVALVLTACSGGNGGDDATGGSGSTDGTSTDGGGAAASGEGVDDGTQLTMWTRAPLERQAKLLVEAYNASHENQVKLEIIPNDDMEGKVGAAAQNNDLPDLLAGDVVRLPYWVENGLFTDLTSQISGLENLDDIAVGHIDAGRTVDGELHTLPFVTDVSVMVWNKDLYEAAGLDPEKGPTTVQEFVDQAKAVNEKGGDGVSGTYVGGNCGGCLVFTWFPMIWASGEEVLSDDGRESLLASDAAKDVYAAYRELNDAGALAPGSKEETGATWTGPFSEGKVGVMQYPNTAVWAAIEAGIDVGVTAIPGVDGNGSTFLGGDAMGVSRDSEHVDQAWNFLAWLVSPDAQLDVLAKNGEVPALKSLLDNEYAAAEPIALAINSVVANGRTPVAANFSEAFNASGSPWVTLVRNAVFEGTDSVDADNDAITSVLDQ</sequence>
<dbReference type="PROSITE" id="PS51257">
    <property type="entry name" value="PROKAR_LIPOPROTEIN"/>
    <property type="match status" value="1"/>
</dbReference>
<dbReference type="RefSeq" id="WP_123738932.1">
    <property type="nucleotide sequence ID" value="NZ_RKHQ01000001.1"/>
</dbReference>
<evidence type="ECO:0000313" key="7">
    <source>
        <dbReference type="Proteomes" id="UP000275356"/>
    </source>
</evidence>
<organism evidence="6 7">
    <name type="scientific">Salana multivorans</name>
    <dbReference type="NCBI Taxonomy" id="120377"/>
    <lineage>
        <taxon>Bacteria</taxon>
        <taxon>Bacillati</taxon>
        <taxon>Actinomycetota</taxon>
        <taxon>Actinomycetes</taxon>
        <taxon>Micrococcales</taxon>
        <taxon>Beutenbergiaceae</taxon>
        <taxon>Salana</taxon>
    </lineage>
</organism>
<dbReference type="OrthoDB" id="2509690at2"/>
<feature type="region of interest" description="Disordered" evidence="4">
    <location>
        <begin position="29"/>
        <end position="62"/>
    </location>
</feature>
<dbReference type="Pfam" id="PF13416">
    <property type="entry name" value="SBP_bac_8"/>
    <property type="match status" value="1"/>
</dbReference>
<feature type="chain" id="PRO_5039077828" evidence="5">
    <location>
        <begin position="25"/>
        <end position="447"/>
    </location>
</feature>
<dbReference type="PANTHER" id="PTHR30061:SF50">
    <property type="entry name" value="MALTOSE_MALTODEXTRIN-BINDING PERIPLASMIC PROTEIN"/>
    <property type="match status" value="1"/>
</dbReference>
<dbReference type="GO" id="GO:1901982">
    <property type="term" value="F:maltose binding"/>
    <property type="evidence" value="ECO:0007669"/>
    <property type="project" value="TreeGrafter"/>
</dbReference>
<protein>
    <submittedName>
        <fullName evidence="6">Carbohydrate ABC transporter substrate-binding protein (CUT1 family)</fullName>
    </submittedName>
</protein>
<evidence type="ECO:0000256" key="1">
    <source>
        <dbReference type="ARBA" id="ARBA00008520"/>
    </source>
</evidence>
<dbReference type="PANTHER" id="PTHR30061">
    <property type="entry name" value="MALTOSE-BINDING PERIPLASMIC PROTEIN"/>
    <property type="match status" value="1"/>
</dbReference>
<keyword evidence="3 5" id="KW-0732">Signal</keyword>
<dbReference type="Proteomes" id="UP000275356">
    <property type="component" value="Unassembled WGS sequence"/>
</dbReference>
<dbReference type="GO" id="GO:0015768">
    <property type="term" value="P:maltose transport"/>
    <property type="evidence" value="ECO:0007669"/>
    <property type="project" value="TreeGrafter"/>
</dbReference>
<gene>
    <name evidence="6" type="ORF">EDD28_1391</name>
</gene>
<dbReference type="Gene3D" id="3.40.190.10">
    <property type="entry name" value="Periplasmic binding protein-like II"/>
    <property type="match status" value="1"/>
</dbReference>
<evidence type="ECO:0000313" key="6">
    <source>
        <dbReference type="EMBL" id="ROR96800.1"/>
    </source>
</evidence>
<comment type="caution">
    <text evidence="6">The sequence shown here is derived from an EMBL/GenBank/DDBJ whole genome shotgun (WGS) entry which is preliminary data.</text>
</comment>
<comment type="similarity">
    <text evidence="1">Belongs to the bacterial solute-binding protein 1 family.</text>
</comment>
<dbReference type="InterPro" id="IPR006059">
    <property type="entry name" value="SBP"/>
</dbReference>
<dbReference type="GO" id="GO:0042956">
    <property type="term" value="P:maltodextrin transmembrane transport"/>
    <property type="evidence" value="ECO:0007669"/>
    <property type="project" value="TreeGrafter"/>
</dbReference>
<dbReference type="EMBL" id="RKHQ01000001">
    <property type="protein sequence ID" value="ROR96800.1"/>
    <property type="molecule type" value="Genomic_DNA"/>
</dbReference>
<keyword evidence="2" id="KW-0813">Transport</keyword>
<feature type="compositionally biased region" description="Gly residues" evidence="4">
    <location>
        <begin position="29"/>
        <end position="52"/>
    </location>
</feature>
<dbReference type="SUPFAM" id="SSF53850">
    <property type="entry name" value="Periplasmic binding protein-like II"/>
    <property type="match status" value="1"/>
</dbReference>
<accession>A0A3N2DAI1</accession>
<evidence type="ECO:0000256" key="2">
    <source>
        <dbReference type="ARBA" id="ARBA00022448"/>
    </source>
</evidence>